<feature type="region of interest" description="Disordered" evidence="1">
    <location>
        <begin position="61"/>
        <end position="85"/>
    </location>
</feature>
<feature type="transmembrane region" description="Helical" evidence="2">
    <location>
        <begin position="12"/>
        <end position="33"/>
    </location>
</feature>
<keyword evidence="2" id="KW-1133">Transmembrane helix</keyword>
<dbReference type="RefSeq" id="WP_040749911.1">
    <property type="nucleotide sequence ID" value="NZ_JACHIT010000002.1"/>
</dbReference>
<evidence type="ECO:0000256" key="2">
    <source>
        <dbReference type="SAM" id="Phobius"/>
    </source>
</evidence>
<gene>
    <name evidence="3" type="ORF">BJY24_006307</name>
</gene>
<proteinExistence type="predicted"/>
<keyword evidence="2" id="KW-0472">Membrane</keyword>
<evidence type="ECO:0000313" key="3">
    <source>
        <dbReference type="EMBL" id="MBB5917395.1"/>
    </source>
</evidence>
<organism evidence="3 4">
    <name type="scientific">Nocardia transvalensis</name>
    <dbReference type="NCBI Taxonomy" id="37333"/>
    <lineage>
        <taxon>Bacteria</taxon>
        <taxon>Bacillati</taxon>
        <taxon>Actinomycetota</taxon>
        <taxon>Actinomycetes</taxon>
        <taxon>Mycobacteriales</taxon>
        <taxon>Nocardiaceae</taxon>
        <taxon>Nocardia</taxon>
    </lineage>
</organism>
<reference evidence="3 4" key="1">
    <citation type="submission" date="2020-08" db="EMBL/GenBank/DDBJ databases">
        <title>Sequencing the genomes of 1000 actinobacteria strains.</title>
        <authorList>
            <person name="Klenk H.-P."/>
        </authorList>
    </citation>
    <scope>NUCLEOTIDE SEQUENCE [LARGE SCALE GENOMIC DNA]</scope>
    <source>
        <strain evidence="3 4">DSM 43582</strain>
    </source>
</reference>
<evidence type="ECO:0000313" key="4">
    <source>
        <dbReference type="Proteomes" id="UP000540412"/>
    </source>
</evidence>
<dbReference type="EMBL" id="JACHIT010000002">
    <property type="protein sequence ID" value="MBB5917395.1"/>
    <property type="molecule type" value="Genomic_DNA"/>
</dbReference>
<keyword evidence="2" id="KW-0812">Transmembrane</keyword>
<evidence type="ECO:0000256" key="1">
    <source>
        <dbReference type="SAM" id="MobiDB-lite"/>
    </source>
</evidence>
<sequence length="85" mass="8883">MRAAPERILGAEPGTAFLAVLTCALFAVTMGLLAGSVALALITVPLMAFGILATSRLLPSRSVPTPRREAPPRRVLSDDTSPSPR</sequence>
<comment type="caution">
    <text evidence="3">The sequence shown here is derived from an EMBL/GenBank/DDBJ whole genome shotgun (WGS) entry which is preliminary data.</text>
</comment>
<protein>
    <submittedName>
        <fullName evidence="3">Uncharacterized protein (DUF58 family)</fullName>
    </submittedName>
</protein>
<dbReference type="AlphaFoldDB" id="A0A7W9PK11"/>
<feature type="compositionally biased region" description="Basic and acidic residues" evidence="1">
    <location>
        <begin position="66"/>
        <end position="77"/>
    </location>
</feature>
<accession>A0A7W9PK11</accession>
<name>A0A7W9PK11_9NOCA</name>
<keyword evidence="4" id="KW-1185">Reference proteome</keyword>
<dbReference type="Proteomes" id="UP000540412">
    <property type="component" value="Unassembled WGS sequence"/>
</dbReference>
<feature type="transmembrane region" description="Helical" evidence="2">
    <location>
        <begin position="39"/>
        <end position="58"/>
    </location>
</feature>